<dbReference type="EC" id="2.3.1.-" evidence="11"/>
<evidence type="ECO:0000256" key="7">
    <source>
        <dbReference type="ARBA" id="ARBA00022989"/>
    </source>
</evidence>
<proteinExistence type="inferred from homology"/>
<evidence type="ECO:0000256" key="4">
    <source>
        <dbReference type="ARBA" id="ARBA00022679"/>
    </source>
</evidence>
<name>A0ABQ7JD98_9APIC</name>
<feature type="transmembrane region" description="Helical" evidence="11">
    <location>
        <begin position="37"/>
        <end position="58"/>
    </location>
</feature>
<dbReference type="PANTHER" id="PTHR12317">
    <property type="entry name" value="DIACYLGLYCEROL O-ACYLTRANSFERASE"/>
    <property type="match status" value="1"/>
</dbReference>
<evidence type="ECO:0000313" key="12">
    <source>
        <dbReference type="EMBL" id="KAF8821956.1"/>
    </source>
</evidence>
<reference evidence="12 13" key="1">
    <citation type="journal article" date="2020" name="bioRxiv">
        <title>Metabolic contributions of an alphaproteobacterial endosymbiont in the apicomplexan Cardiosporidium cionae.</title>
        <authorList>
            <person name="Hunter E.S."/>
            <person name="Paight C.J."/>
            <person name="Lane C.E."/>
        </authorList>
    </citation>
    <scope>NUCLEOTIDE SEQUENCE [LARGE SCALE GENOMIC DNA]</scope>
    <source>
        <strain evidence="12">ESH_2018</strain>
    </source>
</reference>
<protein>
    <recommendedName>
        <fullName evidence="11">Acyltransferase</fullName>
        <ecNumber evidence="11">2.3.1.-</ecNumber>
    </recommendedName>
</protein>
<dbReference type="PANTHER" id="PTHR12317:SF63">
    <property type="entry name" value="DIACYLGLYCEROL O-ACYLTRANSFERASE 2"/>
    <property type="match status" value="1"/>
</dbReference>
<evidence type="ECO:0000256" key="3">
    <source>
        <dbReference type="ARBA" id="ARBA00022516"/>
    </source>
</evidence>
<evidence type="ECO:0000256" key="11">
    <source>
        <dbReference type="RuleBase" id="RU367023"/>
    </source>
</evidence>
<keyword evidence="9 11" id="KW-0472">Membrane</keyword>
<sequence>MGNIDFYSWMGGAICSVIATLYYLVPLSLLYLFVLPLFGYFTFRHSLFLITYIFLAYVPVKEVKKVRCSWFFRSMAKYFDAEIIRDGDDKVYEENGKNFLLLAMPHGVISFGGLAVATLDPPIKGPTAVASVLLRFPILRHIFSIFGLISSNRESILRTLKTQNVYLYPGGMAELFLSDPNDEKLYFAKRKGCISLAMEAGADIVVCYIFGNTSMFNVVKIGHLARLSRFLRSSVTFFWGRFYLPIPRQTKVIFAVSCPIKIPRISNPTQDEIDTIHDRVKKEIVIIYEKYRHLHPEYRQKPLNFV</sequence>
<keyword evidence="10" id="KW-0012">Acyltransferase</keyword>
<dbReference type="Proteomes" id="UP000823046">
    <property type="component" value="Unassembled WGS sequence"/>
</dbReference>
<keyword evidence="13" id="KW-1185">Reference proteome</keyword>
<feature type="transmembrane region" description="Helical" evidence="11">
    <location>
        <begin position="99"/>
        <end position="117"/>
    </location>
</feature>
<evidence type="ECO:0000256" key="9">
    <source>
        <dbReference type="ARBA" id="ARBA00023136"/>
    </source>
</evidence>
<evidence type="ECO:0000256" key="6">
    <source>
        <dbReference type="ARBA" id="ARBA00022824"/>
    </source>
</evidence>
<keyword evidence="4 11" id="KW-0808">Transferase</keyword>
<evidence type="ECO:0000256" key="8">
    <source>
        <dbReference type="ARBA" id="ARBA00023098"/>
    </source>
</evidence>
<organism evidence="12 13">
    <name type="scientific">Cardiosporidium cionae</name>
    <dbReference type="NCBI Taxonomy" id="476202"/>
    <lineage>
        <taxon>Eukaryota</taxon>
        <taxon>Sar</taxon>
        <taxon>Alveolata</taxon>
        <taxon>Apicomplexa</taxon>
        <taxon>Aconoidasida</taxon>
        <taxon>Nephromycida</taxon>
        <taxon>Cardiosporidium</taxon>
    </lineage>
</organism>
<comment type="similarity">
    <text evidence="2 11">Belongs to the diacylglycerol acyltransferase family.</text>
</comment>
<keyword evidence="5 11" id="KW-0812">Transmembrane</keyword>
<evidence type="ECO:0000256" key="1">
    <source>
        <dbReference type="ARBA" id="ARBA00004477"/>
    </source>
</evidence>
<keyword evidence="7 11" id="KW-1133">Transmembrane helix</keyword>
<keyword evidence="6 11" id="KW-0256">Endoplasmic reticulum</keyword>
<comment type="caution">
    <text evidence="12">The sequence shown here is derived from an EMBL/GenBank/DDBJ whole genome shotgun (WGS) entry which is preliminary data.</text>
</comment>
<feature type="transmembrane region" description="Helical" evidence="11">
    <location>
        <begin position="129"/>
        <end position="149"/>
    </location>
</feature>
<evidence type="ECO:0000256" key="10">
    <source>
        <dbReference type="ARBA" id="ARBA00023315"/>
    </source>
</evidence>
<accession>A0ABQ7JD98</accession>
<keyword evidence="8" id="KW-0443">Lipid metabolism</keyword>
<gene>
    <name evidence="12" type="ORF">IE077_001296</name>
</gene>
<dbReference type="EMBL" id="JADAQX010000104">
    <property type="protein sequence ID" value="KAF8821956.1"/>
    <property type="molecule type" value="Genomic_DNA"/>
</dbReference>
<comment type="subcellular location">
    <subcellularLocation>
        <location evidence="1 11">Endoplasmic reticulum membrane</location>
        <topology evidence="1 11">Multi-pass membrane protein</topology>
    </subcellularLocation>
</comment>
<dbReference type="InterPro" id="IPR007130">
    <property type="entry name" value="DAGAT"/>
</dbReference>
<feature type="transmembrane region" description="Helical" evidence="11">
    <location>
        <begin position="7"/>
        <end position="25"/>
    </location>
</feature>
<dbReference type="Pfam" id="PF03982">
    <property type="entry name" value="DAGAT"/>
    <property type="match status" value="1"/>
</dbReference>
<evidence type="ECO:0000256" key="5">
    <source>
        <dbReference type="ARBA" id="ARBA00022692"/>
    </source>
</evidence>
<evidence type="ECO:0000313" key="13">
    <source>
        <dbReference type="Proteomes" id="UP000823046"/>
    </source>
</evidence>
<keyword evidence="3" id="KW-0444">Lipid biosynthesis</keyword>
<evidence type="ECO:0000256" key="2">
    <source>
        <dbReference type="ARBA" id="ARBA00005420"/>
    </source>
</evidence>